<evidence type="ECO:0000256" key="6">
    <source>
        <dbReference type="ARBA" id="ARBA00023316"/>
    </source>
</evidence>
<comment type="PTM">
    <text evidence="7">Carboxylation is probably crucial for Mg(2+) binding and, consequently, for the gamma-phosphate positioning of ATP.</text>
</comment>
<evidence type="ECO:0000256" key="7">
    <source>
        <dbReference type="HAMAP-Rule" id="MF_00208"/>
    </source>
</evidence>
<dbReference type="SUPFAM" id="SSF53623">
    <property type="entry name" value="MurD-like peptide ligases, catalytic domain"/>
    <property type="match status" value="1"/>
</dbReference>
<dbReference type="HAMAP" id="MF_00208">
    <property type="entry name" value="MurE"/>
    <property type="match status" value="1"/>
</dbReference>
<keyword evidence="4 7" id="KW-0573">Peptidoglycan synthesis</keyword>
<name>A0A9D1Z3T8_9BACT</name>
<keyword evidence="7" id="KW-0067">ATP-binding</keyword>
<feature type="binding site" evidence="7">
    <location>
        <begin position="154"/>
        <end position="155"/>
    </location>
    <ligand>
        <name>UDP-N-acetyl-alpha-D-muramoyl-L-alanyl-D-glutamate</name>
        <dbReference type="ChEBI" id="CHEBI:83900"/>
    </ligand>
</feature>
<keyword evidence="3 7" id="KW-0133">Cell shape</keyword>
<keyword evidence="7" id="KW-0963">Cytoplasm</keyword>
<dbReference type="GO" id="GO:0000287">
    <property type="term" value="F:magnesium ion binding"/>
    <property type="evidence" value="ECO:0007669"/>
    <property type="project" value="UniProtKB-UniRule"/>
</dbReference>
<dbReference type="Gene3D" id="3.40.1390.10">
    <property type="entry name" value="MurE/MurF, N-terminal domain"/>
    <property type="match status" value="1"/>
</dbReference>
<dbReference type="Gene3D" id="3.40.1190.10">
    <property type="entry name" value="Mur-like, catalytic domain"/>
    <property type="match status" value="1"/>
</dbReference>
<keyword evidence="7" id="KW-0547">Nucleotide-binding</keyword>
<comment type="subcellular location">
    <subcellularLocation>
        <location evidence="7 8">Cytoplasm</location>
    </subcellularLocation>
</comment>
<evidence type="ECO:0000256" key="4">
    <source>
        <dbReference type="ARBA" id="ARBA00022984"/>
    </source>
</evidence>
<evidence type="ECO:0000259" key="11">
    <source>
        <dbReference type="Pfam" id="PF08245"/>
    </source>
</evidence>
<dbReference type="PANTHER" id="PTHR23135:SF4">
    <property type="entry name" value="UDP-N-ACETYLMURAMOYL-L-ALANYL-D-GLUTAMATE--2,6-DIAMINOPIMELATE LIGASE MURE HOMOLOG, CHLOROPLASTIC"/>
    <property type="match status" value="1"/>
</dbReference>
<dbReference type="Pfam" id="PF08245">
    <property type="entry name" value="Mur_ligase_M"/>
    <property type="match status" value="1"/>
</dbReference>
<dbReference type="GO" id="GO:0009252">
    <property type="term" value="P:peptidoglycan biosynthetic process"/>
    <property type="evidence" value="ECO:0007669"/>
    <property type="project" value="UniProtKB-UniRule"/>
</dbReference>
<dbReference type="InterPro" id="IPR036615">
    <property type="entry name" value="Mur_ligase_C_dom_sf"/>
</dbReference>
<feature type="binding site" evidence="7">
    <location>
        <position position="189"/>
    </location>
    <ligand>
        <name>UDP-N-acetyl-alpha-D-muramoyl-L-alanyl-D-glutamate</name>
        <dbReference type="ChEBI" id="CHEBI:83900"/>
    </ligand>
</feature>
<comment type="caution">
    <text evidence="12">The sequence shown here is derived from an EMBL/GenBank/DDBJ whole genome shotgun (WGS) entry which is preliminary data.</text>
</comment>
<evidence type="ECO:0000259" key="10">
    <source>
        <dbReference type="Pfam" id="PF02875"/>
    </source>
</evidence>
<organism evidence="12 13">
    <name type="scientific">Candidatus Alistipes intestinigallinarum</name>
    <dbReference type="NCBI Taxonomy" id="2838440"/>
    <lineage>
        <taxon>Bacteria</taxon>
        <taxon>Pseudomonadati</taxon>
        <taxon>Bacteroidota</taxon>
        <taxon>Bacteroidia</taxon>
        <taxon>Bacteroidales</taxon>
        <taxon>Rikenellaceae</taxon>
        <taxon>Alistipes</taxon>
    </lineage>
</organism>
<reference evidence="12" key="2">
    <citation type="submission" date="2021-04" db="EMBL/GenBank/DDBJ databases">
        <authorList>
            <person name="Gilroy R."/>
        </authorList>
    </citation>
    <scope>NUCLEOTIDE SEQUENCE</scope>
    <source>
        <strain evidence="12">5134</strain>
    </source>
</reference>
<feature type="domain" description="Mur ligase central" evidence="11">
    <location>
        <begin position="110"/>
        <end position="306"/>
    </location>
</feature>
<dbReference type="GO" id="GO:0005737">
    <property type="term" value="C:cytoplasm"/>
    <property type="evidence" value="ECO:0007669"/>
    <property type="project" value="UniProtKB-SubCell"/>
</dbReference>
<feature type="domain" description="Mur ligase C-terminal" evidence="10">
    <location>
        <begin position="328"/>
        <end position="456"/>
    </location>
</feature>
<comment type="pathway">
    <text evidence="7 8">Cell wall biogenesis; peptidoglycan biosynthesis.</text>
</comment>
<feature type="modified residue" description="N6-carboxylysine" evidence="7">
    <location>
        <position position="221"/>
    </location>
</feature>
<dbReference type="SUPFAM" id="SSF63418">
    <property type="entry name" value="MurE/MurF N-terminal domain"/>
    <property type="match status" value="1"/>
</dbReference>
<feature type="binding site" evidence="7">
    <location>
        <position position="31"/>
    </location>
    <ligand>
        <name>UDP-N-acetyl-alpha-D-muramoyl-L-alanyl-D-glutamate</name>
        <dbReference type="ChEBI" id="CHEBI:83900"/>
    </ligand>
</feature>
<keyword evidence="6 7" id="KW-0961">Cell wall biogenesis/degradation</keyword>
<feature type="binding site" evidence="7">
    <location>
        <begin position="112"/>
        <end position="118"/>
    </location>
    <ligand>
        <name>ATP</name>
        <dbReference type="ChEBI" id="CHEBI:30616"/>
    </ligand>
</feature>
<protein>
    <recommendedName>
        <fullName evidence="7">UDP-N-acetylmuramoyl-L-alanyl-D-glutamate--2,6-diaminopimelate ligase</fullName>
        <ecNumber evidence="7">6.3.2.13</ecNumber>
    </recommendedName>
    <alternativeName>
        <fullName evidence="7">Meso-A2pm-adding enzyme</fullName>
    </alternativeName>
    <alternativeName>
        <fullName evidence="7">Meso-diaminopimelate-adding enzyme</fullName>
    </alternativeName>
    <alternativeName>
        <fullName evidence="7">UDP-MurNAc-L-Ala-D-Glu:meso-diaminopimelate ligase</fullName>
    </alternativeName>
    <alternativeName>
        <fullName evidence="7">UDP-MurNAc-tripeptide synthetase</fullName>
    </alternativeName>
    <alternativeName>
        <fullName evidence="7">UDP-N-acetylmuramyl-tripeptide synthetase</fullName>
    </alternativeName>
</protein>
<keyword evidence="7" id="KW-0460">Magnesium</keyword>
<dbReference type="NCBIfam" id="TIGR01085">
    <property type="entry name" value="murE"/>
    <property type="match status" value="1"/>
</dbReference>
<evidence type="ECO:0000259" key="9">
    <source>
        <dbReference type="Pfam" id="PF01225"/>
    </source>
</evidence>
<dbReference type="SUPFAM" id="SSF53244">
    <property type="entry name" value="MurD-like peptide ligases, peptide-binding domain"/>
    <property type="match status" value="1"/>
</dbReference>
<dbReference type="InterPro" id="IPR005761">
    <property type="entry name" value="UDP-N-AcMur-Glu-dNH2Pim_ligase"/>
</dbReference>
<feature type="binding site" evidence="7">
    <location>
        <position position="187"/>
    </location>
    <ligand>
        <name>UDP-N-acetyl-alpha-D-muramoyl-L-alanyl-D-glutamate</name>
        <dbReference type="ChEBI" id="CHEBI:83900"/>
    </ligand>
</feature>
<dbReference type="GO" id="GO:0005524">
    <property type="term" value="F:ATP binding"/>
    <property type="evidence" value="ECO:0007669"/>
    <property type="project" value="UniProtKB-UniRule"/>
</dbReference>
<dbReference type="NCBIfam" id="NF001126">
    <property type="entry name" value="PRK00139.1-4"/>
    <property type="match status" value="1"/>
</dbReference>
<reference evidence="12" key="1">
    <citation type="journal article" date="2021" name="PeerJ">
        <title>Extensive microbial diversity within the chicken gut microbiome revealed by metagenomics and culture.</title>
        <authorList>
            <person name="Gilroy R."/>
            <person name="Ravi A."/>
            <person name="Getino M."/>
            <person name="Pursley I."/>
            <person name="Horton D.L."/>
            <person name="Alikhan N.F."/>
            <person name="Baker D."/>
            <person name="Gharbi K."/>
            <person name="Hall N."/>
            <person name="Watson M."/>
            <person name="Adriaenssens E.M."/>
            <person name="Foster-Nyarko E."/>
            <person name="Jarju S."/>
            <person name="Secka A."/>
            <person name="Antonio M."/>
            <person name="Oren A."/>
            <person name="Chaudhuri R.R."/>
            <person name="La Ragione R."/>
            <person name="Hildebrand F."/>
            <person name="Pallen M.J."/>
        </authorList>
    </citation>
    <scope>NUCLEOTIDE SEQUENCE</scope>
    <source>
        <strain evidence="12">5134</strain>
    </source>
</reference>
<comment type="catalytic activity">
    <reaction evidence="7">
        <text>UDP-N-acetyl-alpha-D-muramoyl-L-alanyl-D-glutamate + meso-2,6-diaminopimelate + ATP = UDP-N-acetyl-alpha-D-muramoyl-L-alanyl-gamma-D-glutamyl-meso-2,6-diaminopimelate + ADP + phosphate + H(+)</text>
        <dbReference type="Rhea" id="RHEA:23676"/>
        <dbReference type="ChEBI" id="CHEBI:15378"/>
        <dbReference type="ChEBI" id="CHEBI:30616"/>
        <dbReference type="ChEBI" id="CHEBI:43474"/>
        <dbReference type="ChEBI" id="CHEBI:57791"/>
        <dbReference type="ChEBI" id="CHEBI:83900"/>
        <dbReference type="ChEBI" id="CHEBI:83905"/>
        <dbReference type="ChEBI" id="CHEBI:456216"/>
        <dbReference type="EC" id="6.3.2.13"/>
    </reaction>
</comment>
<evidence type="ECO:0000256" key="3">
    <source>
        <dbReference type="ARBA" id="ARBA00022960"/>
    </source>
</evidence>
<dbReference type="InterPro" id="IPR004101">
    <property type="entry name" value="Mur_ligase_C"/>
</dbReference>
<evidence type="ECO:0000256" key="1">
    <source>
        <dbReference type="ARBA" id="ARBA00005898"/>
    </source>
</evidence>
<feature type="binding site" evidence="7">
    <location>
        <position position="454"/>
    </location>
    <ligand>
        <name>meso-2,6-diaminopimelate</name>
        <dbReference type="ChEBI" id="CHEBI:57791"/>
    </ligand>
</feature>
<keyword evidence="5 7" id="KW-0131">Cell cycle</keyword>
<comment type="function">
    <text evidence="7">Catalyzes the addition of meso-diaminopimelic acid to the nucleotide precursor UDP-N-acetylmuramoyl-L-alanyl-D-glutamate (UMAG) in the biosynthesis of bacterial cell-wall peptidoglycan.</text>
</comment>
<proteinExistence type="inferred from homology"/>
<keyword evidence="2 7" id="KW-0132">Cell division</keyword>
<feature type="domain" description="Mur ligase N-terminal catalytic" evidence="9">
    <location>
        <begin position="25"/>
        <end position="98"/>
    </location>
</feature>
<keyword evidence="7 12" id="KW-0436">Ligase</keyword>
<feature type="binding site" evidence="7">
    <location>
        <position position="379"/>
    </location>
    <ligand>
        <name>meso-2,6-diaminopimelate</name>
        <dbReference type="ChEBI" id="CHEBI:57791"/>
    </ligand>
</feature>
<comment type="cofactor">
    <cofactor evidence="7">
        <name>Mg(2+)</name>
        <dbReference type="ChEBI" id="CHEBI:18420"/>
    </cofactor>
</comment>
<dbReference type="AlphaFoldDB" id="A0A9D1Z3T8"/>
<feature type="short sequence motif" description="Meso-diaminopimelate recognition motif" evidence="7">
    <location>
        <begin position="403"/>
        <end position="406"/>
    </location>
</feature>
<dbReference type="GO" id="GO:0008765">
    <property type="term" value="F:UDP-N-acetylmuramoylalanyl-D-glutamate-2,6-diaminopimelate ligase activity"/>
    <property type="evidence" value="ECO:0007669"/>
    <property type="project" value="UniProtKB-UniRule"/>
</dbReference>
<sequence length="489" mass="53597">MKKIAEIVRHTSVVAMHGDPERVVGGLTYDSRNVRPGDCFFAIRGTQSDGHDYIPMAVEKGAAAVVCEQLPAEPAEEVVYVVVPDSAGAMADLAAAFYGFPSRELKLVGITGTNGKTTTVTLLYDLVRALGYRAGLISTVVYKVDGREIEATHTTPDPIRLNAMMREMADAGCEFCFMECSSHAIVQERIRGLDFAGGIFSNITHDHLDYHKTFAEYIRAKKRFFDGLPKGAFALTNADDRNGMVMVQNTAAAVSTYSLRGMADFRCKIIEMHVDGMLLRIDGQELWTGLLGRFNAYNLVAVYGAAVLLGLDRGEVLRVLSTLHPVSGRFEIVRAANGTVAVVDYAHTPDALENVLRTIEEIRTPAQQLIVVCGCGGDRDRTKRPEMAAIAVKYASTAIFTSDNPRHESPEAILDEMVAGLQPGTRYVRITDRAEAIRTAVLLSRPGDILLVAGKGHETYQILGDVKHHFDDREEVRKAFELLPKENGH</sequence>
<dbReference type="Pfam" id="PF02875">
    <property type="entry name" value="Mur_ligase_C"/>
    <property type="match status" value="1"/>
</dbReference>
<dbReference type="Gene3D" id="3.90.190.20">
    <property type="entry name" value="Mur ligase, C-terminal domain"/>
    <property type="match status" value="1"/>
</dbReference>
<dbReference type="GO" id="GO:0071555">
    <property type="term" value="P:cell wall organization"/>
    <property type="evidence" value="ECO:0007669"/>
    <property type="project" value="UniProtKB-KW"/>
</dbReference>
<feature type="binding site" evidence="7">
    <location>
        <position position="458"/>
    </location>
    <ligand>
        <name>meso-2,6-diaminopimelate</name>
        <dbReference type="ChEBI" id="CHEBI:57791"/>
    </ligand>
</feature>
<dbReference type="InterPro" id="IPR035911">
    <property type="entry name" value="MurE/MurF_N"/>
</dbReference>
<gene>
    <name evidence="7" type="primary">murE</name>
    <name evidence="12" type="ORF">H9828_06465</name>
</gene>
<dbReference type="NCBIfam" id="NF001124">
    <property type="entry name" value="PRK00139.1-2"/>
    <property type="match status" value="1"/>
</dbReference>
<dbReference type="InterPro" id="IPR036565">
    <property type="entry name" value="Mur-like_cat_sf"/>
</dbReference>
<dbReference type="Pfam" id="PF01225">
    <property type="entry name" value="Mur_ligase"/>
    <property type="match status" value="1"/>
</dbReference>
<dbReference type="EMBL" id="DXDA01000056">
    <property type="protein sequence ID" value="HIY69041.1"/>
    <property type="molecule type" value="Genomic_DNA"/>
</dbReference>
<dbReference type="GO" id="GO:0051301">
    <property type="term" value="P:cell division"/>
    <property type="evidence" value="ECO:0007669"/>
    <property type="project" value="UniProtKB-KW"/>
</dbReference>
<evidence type="ECO:0000256" key="5">
    <source>
        <dbReference type="ARBA" id="ARBA00023306"/>
    </source>
</evidence>
<dbReference type="GO" id="GO:0008360">
    <property type="term" value="P:regulation of cell shape"/>
    <property type="evidence" value="ECO:0007669"/>
    <property type="project" value="UniProtKB-KW"/>
</dbReference>
<evidence type="ECO:0000256" key="2">
    <source>
        <dbReference type="ARBA" id="ARBA00022618"/>
    </source>
</evidence>
<accession>A0A9D1Z3T8</accession>
<evidence type="ECO:0000313" key="13">
    <source>
        <dbReference type="Proteomes" id="UP000886844"/>
    </source>
</evidence>
<evidence type="ECO:0000313" key="12">
    <source>
        <dbReference type="EMBL" id="HIY69041.1"/>
    </source>
</evidence>
<feature type="binding site" evidence="7">
    <location>
        <begin position="403"/>
        <end position="406"/>
    </location>
    <ligand>
        <name>meso-2,6-diaminopimelate</name>
        <dbReference type="ChEBI" id="CHEBI:57791"/>
    </ligand>
</feature>
<feature type="binding site" evidence="7">
    <location>
        <position position="181"/>
    </location>
    <ligand>
        <name>UDP-N-acetyl-alpha-D-muramoyl-L-alanyl-D-glutamate</name>
        <dbReference type="ChEBI" id="CHEBI:83900"/>
    </ligand>
</feature>
<dbReference type="Proteomes" id="UP000886844">
    <property type="component" value="Unassembled WGS sequence"/>
</dbReference>
<dbReference type="InterPro" id="IPR013221">
    <property type="entry name" value="Mur_ligase_cen"/>
</dbReference>
<comment type="similarity">
    <text evidence="1 7">Belongs to the MurCDEF family. MurE subfamily.</text>
</comment>
<evidence type="ECO:0000256" key="8">
    <source>
        <dbReference type="RuleBase" id="RU004135"/>
    </source>
</evidence>
<dbReference type="EC" id="6.3.2.13" evidence="7"/>
<dbReference type="PANTHER" id="PTHR23135">
    <property type="entry name" value="MUR LIGASE FAMILY MEMBER"/>
    <property type="match status" value="1"/>
</dbReference>
<dbReference type="InterPro" id="IPR000713">
    <property type="entry name" value="Mur_ligase_N"/>
</dbReference>
<comment type="caution">
    <text evidence="7">Lacks conserved residue(s) required for the propagation of feature annotation.</text>
</comment>